<dbReference type="InterPro" id="IPR010998">
    <property type="entry name" value="Integrase_recombinase_N"/>
</dbReference>
<dbReference type="EMBL" id="CP010645">
    <property type="protein sequence ID" value="ATG37762.1"/>
    <property type="molecule type" value="Genomic_DNA"/>
</dbReference>
<dbReference type="Gene3D" id="1.10.150.130">
    <property type="match status" value="1"/>
</dbReference>
<accession>A0ABN5DJW1</accession>
<dbReference type="SUPFAM" id="SSF47823">
    <property type="entry name" value="lambda integrase-like, N-terminal domain"/>
    <property type="match status" value="1"/>
</dbReference>
<reference evidence="2 3" key="1">
    <citation type="journal article" date="2017" name="Front. Microbiol.">
        <title>Phaeobacter piscinae sp. nov., a species of the Roseobacter group and potential aquaculture probiont.</title>
        <authorList>
            <person name="Sonnenschein E.C."/>
            <person name="Phippen C.B.W."/>
            <person name="Nielsen K.F."/>
            <person name="Mateiu R.V."/>
            <person name="Melchiorsen J."/>
            <person name="Gram L."/>
            <person name="Overmann J."/>
            <person name="Freese H.M."/>
        </authorList>
    </citation>
    <scope>NUCLEOTIDE SEQUENCE [LARGE SCALE GENOMIC DNA]</scope>
    <source>
        <strain evidence="2 3">P36</strain>
    </source>
</reference>
<reference evidence="2 3" key="2">
    <citation type="journal article" date="2017" name="Genome Biol. Evol.">
        <title>Trajectories and Drivers of Genome Evolution in Surface-Associated Marine Phaeobacter.</title>
        <authorList>
            <person name="Freese H.M."/>
            <person name="Sikorski J."/>
            <person name="Bunk B."/>
            <person name="Scheuner C."/>
            <person name="Meier-Kolthoff J.P."/>
            <person name="Sproer C."/>
            <person name="Gram L."/>
            <person name="Overmann J."/>
        </authorList>
    </citation>
    <scope>NUCLEOTIDE SEQUENCE [LARGE SCALE GENOMIC DNA]</scope>
    <source>
        <strain evidence="2 3">P36</strain>
    </source>
</reference>
<organism evidence="2 3">
    <name type="scientific">Phaeobacter piscinae</name>
    <dbReference type="NCBI Taxonomy" id="1580596"/>
    <lineage>
        <taxon>Bacteria</taxon>
        <taxon>Pseudomonadati</taxon>
        <taxon>Pseudomonadota</taxon>
        <taxon>Alphaproteobacteria</taxon>
        <taxon>Rhodobacterales</taxon>
        <taxon>Roseobacteraceae</taxon>
        <taxon>Phaeobacter</taxon>
    </lineage>
</organism>
<keyword evidence="1" id="KW-0238">DNA-binding</keyword>
<reference evidence="2 3" key="3">
    <citation type="journal article" date="2017" name="Int. J. Syst. Evol. Microbiol.">
        <title>Adaptation of Surface-Associated Bacteria to the Open Ocean: A Genomically Distinct Subpopulation of Phaeobacter gallaeciensis Colonizes Pacific Mesozooplankton.</title>
        <authorList>
            <person name="Freese H.M."/>
            <person name="Methner A."/>
            <person name="Overmann J."/>
        </authorList>
    </citation>
    <scope>NUCLEOTIDE SEQUENCE [LARGE SCALE GENOMIC DNA]</scope>
    <source>
        <strain evidence="2 3">P36</strain>
    </source>
</reference>
<geneLocation type="plasmid" evidence="2 3">
    <name>pP36_b</name>
</geneLocation>
<keyword evidence="2" id="KW-0614">Plasmid</keyword>
<evidence type="ECO:0000313" key="3">
    <source>
        <dbReference type="Proteomes" id="UP000218891"/>
    </source>
</evidence>
<dbReference type="Proteomes" id="UP000218891">
    <property type="component" value="Plasmid pP36_b"/>
</dbReference>
<keyword evidence="3" id="KW-1185">Reference proteome</keyword>
<sequence>MVLAATREIKRIAIALLYPSEVAGSGTLDRLMVTARDYARAAASDNTLKANAKDWTHFARWCRMKGA</sequence>
<reference evidence="2 3" key="4">
    <citation type="journal article" date="2018" name="Environ. Microbiol. Rep.">
        <title>Phylogenetic distribution of roseobacticides in the Roseobacter group and their effect on microalgae.</title>
        <authorList>
            <person name="Sonnenschein E.C."/>
            <person name="Phippen C.B."/>
            <person name="Bentzon-Tilia M."/>
            <person name="Rasmussen S.A."/>
            <person name="Nielsen K.F."/>
            <person name="Gram L."/>
        </authorList>
    </citation>
    <scope>NUCLEOTIDE SEQUENCE [LARGE SCALE GENOMIC DNA]</scope>
    <source>
        <strain evidence="2 3">P36</strain>
    </source>
</reference>
<gene>
    <name evidence="2" type="ORF">PhaeoP36_03685</name>
</gene>
<evidence type="ECO:0000256" key="1">
    <source>
        <dbReference type="ARBA" id="ARBA00023125"/>
    </source>
</evidence>
<name>A0ABN5DJW1_9RHOB</name>
<proteinExistence type="predicted"/>
<evidence type="ECO:0000313" key="2">
    <source>
        <dbReference type="EMBL" id="ATG37762.1"/>
    </source>
</evidence>
<protein>
    <submittedName>
        <fullName evidence="2">Site-specific recombinase XerD</fullName>
    </submittedName>
</protein>